<keyword evidence="3" id="KW-1185">Reference proteome</keyword>
<evidence type="ECO:0000313" key="2">
    <source>
        <dbReference type="EMBL" id="MBE5035452.1"/>
    </source>
</evidence>
<organism evidence="2 3">
    <name type="scientific">Gallibacter intestinalis</name>
    <dbReference type="NCBI Taxonomy" id="2779356"/>
    <lineage>
        <taxon>Bacteria</taxon>
        <taxon>Bacillati</taxon>
        <taxon>Bacillota</taxon>
        <taxon>Clostridia</taxon>
        <taxon>Eubacteriales</taxon>
        <taxon>Eubacteriaceae</taxon>
        <taxon>Gallibacter</taxon>
    </lineage>
</organism>
<evidence type="ECO:0000313" key="3">
    <source>
        <dbReference type="Proteomes" id="UP001516588"/>
    </source>
</evidence>
<dbReference type="InterPro" id="IPR024185">
    <property type="entry name" value="FTHF_cligase-like_sf"/>
</dbReference>
<dbReference type="Gene3D" id="3.40.50.10420">
    <property type="entry name" value="NagB/RpiA/CoA transferase-like"/>
    <property type="match status" value="1"/>
</dbReference>
<dbReference type="Proteomes" id="UP001516588">
    <property type="component" value="Unassembled WGS sequence"/>
</dbReference>
<dbReference type="PANTHER" id="PTHR36179">
    <property type="entry name" value="LUD_DOM DOMAIN-CONTAINING PROTEIN"/>
    <property type="match status" value="1"/>
</dbReference>
<accession>A0ABR9QX40</accession>
<feature type="domain" description="LUD" evidence="1">
    <location>
        <begin position="4"/>
        <end position="190"/>
    </location>
</feature>
<dbReference type="PANTHER" id="PTHR36179:SF2">
    <property type="entry name" value="LUD DOMAIN-CONTAINING PROTEIN"/>
    <property type="match status" value="1"/>
</dbReference>
<gene>
    <name evidence="2" type="ORF">INF20_04040</name>
</gene>
<reference evidence="2 3" key="1">
    <citation type="submission" date="2020-10" db="EMBL/GenBank/DDBJ databases">
        <title>ChiBAC.</title>
        <authorList>
            <person name="Zenner C."/>
            <person name="Hitch T.C.A."/>
            <person name="Clavel T."/>
        </authorList>
    </citation>
    <scope>NUCLEOTIDE SEQUENCE [LARGE SCALE GENOMIC DNA]</scope>
    <source>
        <strain evidence="2 3">DSM 108706</strain>
    </source>
</reference>
<dbReference type="InterPro" id="IPR003741">
    <property type="entry name" value="LUD_dom"/>
</dbReference>
<sequence>MANIEKLRENLERRGFKTSYFETAQEAVDYLDKEIDGVSVGIGGSMTVKAIGLYDKLKTHNEMHWHWEGGTLEDAALAHTYISSANAVAETGEIINIDGNGNRVASLIFKHNKIYIIIGVNKIEPDFDKALWRARNVAAPKRAQSMNAKTPCAAKADKCYDCNSPGRICRSLTVLWGKSMMESQDTEVVIINDEFGM</sequence>
<dbReference type="RefSeq" id="WP_226385099.1">
    <property type="nucleotide sequence ID" value="NZ_JADCKA010000005.1"/>
</dbReference>
<evidence type="ECO:0000259" key="1">
    <source>
        <dbReference type="Pfam" id="PF02589"/>
    </source>
</evidence>
<dbReference type="Pfam" id="PF02589">
    <property type="entry name" value="LUD_dom"/>
    <property type="match status" value="1"/>
</dbReference>
<name>A0ABR9QX40_9FIRM</name>
<comment type="caution">
    <text evidence="2">The sequence shown here is derived from an EMBL/GenBank/DDBJ whole genome shotgun (WGS) entry which is preliminary data.</text>
</comment>
<proteinExistence type="predicted"/>
<protein>
    <submittedName>
        <fullName evidence="2">Lactate utilization protein</fullName>
    </submittedName>
</protein>
<dbReference type="EMBL" id="JADCKA010000005">
    <property type="protein sequence ID" value="MBE5035452.1"/>
    <property type="molecule type" value="Genomic_DNA"/>
</dbReference>